<dbReference type="EMBL" id="JAAGRQ010000187">
    <property type="protein sequence ID" value="NDY58995.1"/>
    <property type="molecule type" value="Genomic_DNA"/>
</dbReference>
<organism evidence="2 3">
    <name type="scientific">Desulfolutivibrio sulfodismutans</name>
    <dbReference type="NCBI Taxonomy" id="63561"/>
    <lineage>
        <taxon>Bacteria</taxon>
        <taxon>Pseudomonadati</taxon>
        <taxon>Thermodesulfobacteriota</taxon>
        <taxon>Desulfovibrionia</taxon>
        <taxon>Desulfovibrionales</taxon>
        <taxon>Desulfovibrionaceae</taxon>
        <taxon>Desulfolutivibrio</taxon>
    </lineage>
</organism>
<keyword evidence="1" id="KW-0812">Transmembrane</keyword>
<keyword evidence="1" id="KW-0472">Membrane</keyword>
<evidence type="ECO:0008006" key="4">
    <source>
        <dbReference type="Google" id="ProtNLM"/>
    </source>
</evidence>
<dbReference type="AlphaFoldDB" id="A0A7K3NT86"/>
<reference evidence="2 3" key="1">
    <citation type="submission" date="2020-02" db="EMBL/GenBank/DDBJ databases">
        <title>Comparative genomics of sulfur disproportionating microorganisms.</title>
        <authorList>
            <person name="Ward L.M."/>
            <person name="Bertran E."/>
            <person name="Johnston D.T."/>
        </authorList>
    </citation>
    <scope>NUCLEOTIDE SEQUENCE [LARGE SCALE GENOMIC DNA]</scope>
    <source>
        <strain evidence="2 3">DSM 3696</strain>
    </source>
</reference>
<evidence type="ECO:0000256" key="1">
    <source>
        <dbReference type="SAM" id="Phobius"/>
    </source>
</evidence>
<proteinExistence type="predicted"/>
<keyword evidence="1" id="KW-1133">Transmembrane helix</keyword>
<name>A0A7K3NT86_9BACT</name>
<keyword evidence="3" id="KW-1185">Reference proteome</keyword>
<comment type="caution">
    <text evidence="2">The sequence shown here is derived from an EMBL/GenBank/DDBJ whole genome shotgun (WGS) entry which is preliminary data.</text>
</comment>
<evidence type="ECO:0000313" key="2">
    <source>
        <dbReference type="EMBL" id="NDY58995.1"/>
    </source>
</evidence>
<accession>A0A7K3NT86</accession>
<protein>
    <recommendedName>
        <fullName evidence="4">Autotransporter outer membrane beta-barrel domain-containing protein</fullName>
    </recommendedName>
</protein>
<evidence type="ECO:0000313" key="3">
    <source>
        <dbReference type="Proteomes" id="UP000469724"/>
    </source>
</evidence>
<feature type="transmembrane region" description="Helical" evidence="1">
    <location>
        <begin position="20"/>
        <end position="39"/>
    </location>
</feature>
<sequence length="329" mass="34786">MPRGKHQCKEPTFMSISQDAWSWIVGLGLLAVTLILVVVGESMAAQGPVGEEEAALSAMRRRDERDAASSGLGLEAAGSAMAPADVSGAGMAVWRDEFKASYDTKHFGFDAGYVGSHYQFTKTANLPFAGRRPFEHLHRLEAGVTVRGDLWGNVTGVAGLRGSLGFERDPGRGYEGTALAGLAFPLGGSWTMTLGGGASINKVEIQPAAMLGFRYDAGGAFAADLGFPRTEITWRGGQWWSLRLTGSLDAGFYGLASDNPVAPDGYVSMLSPQGGLWLDLRPLDGLSVSLGALYSLPGTMSIYRGSGSRIKRLDVGGAPGGGLRLRYEF</sequence>
<dbReference type="Proteomes" id="UP000469724">
    <property type="component" value="Unassembled WGS sequence"/>
</dbReference>
<gene>
    <name evidence="2" type="ORF">G3N56_19845</name>
</gene>